<proteinExistence type="predicted"/>
<organism evidence="1 2">
    <name type="scientific">Streptomyces iconiensis</name>
    <dbReference type="NCBI Taxonomy" id="1384038"/>
    <lineage>
        <taxon>Bacteria</taxon>
        <taxon>Bacillati</taxon>
        <taxon>Actinomycetota</taxon>
        <taxon>Actinomycetes</taxon>
        <taxon>Kitasatosporales</taxon>
        <taxon>Streptomycetaceae</taxon>
        <taxon>Streptomyces</taxon>
    </lineage>
</organism>
<reference evidence="1 2" key="1">
    <citation type="submission" date="2023-05" db="EMBL/GenBank/DDBJ databases">
        <title>Streptantibioticus silvisoli sp. nov., acidotolerant actinomycetes 1 from pine litter.</title>
        <authorList>
            <person name="Swiecimska M."/>
            <person name="Golinska P."/>
            <person name="Sangal V."/>
            <person name="Wachnowicz B."/>
            <person name="Goodfellow M."/>
        </authorList>
    </citation>
    <scope>NUCLEOTIDE SEQUENCE [LARGE SCALE GENOMIC DNA]</scope>
    <source>
        <strain evidence="1 2">DSM 42109</strain>
    </source>
</reference>
<name>A0ABT7A4K7_9ACTN</name>
<dbReference type="Pfam" id="PF19462">
    <property type="entry name" value="DUF5999"/>
    <property type="match status" value="1"/>
</dbReference>
<protein>
    <submittedName>
        <fullName evidence="1">DUF5999 family protein</fullName>
    </submittedName>
</protein>
<dbReference type="RefSeq" id="WP_274047020.1">
    <property type="nucleotide sequence ID" value="NZ_JANCPR020000038.1"/>
</dbReference>
<sequence length="69" mass="7223">MCSHTPVCPSAEAPDADAAQADSRCFEQGWTLLCNGILLFEDTGQLRPDLAAVAPRRPRRGAAGKAVAA</sequence>
<evidence type="ECO:0000313" key="1">
    <source>
        <dbReference type="EMBL" id="MDJ1136283.1"/>
    </source>
</evidence>
<comment type="caution">
    <text evidence="1">The sequence shown here is derived from an EMBL/GenBank/DDBJ whole genome shotgun (WGS) entry which is preliminary data.</text>
</comment>
<dbReference type="Proteomes" id="UP001214441">
    <property type="component" value="Unassembled WGS sequence"/>
</dbReference>
<dbReference type="EMBL" id="JANCPR020000038">
    <property type="protein sequence ID" value="MDJ1136283.1"/>
    <property type="molecule type" value="Genomic_DNA"/>
</dbReference>
<gene>
    <name evidence="1" type="ORF">NMN56_030920</name>
</gene>
<dbReference type="InterPro" id="IPR046041">
    <property type="entry name" value="DUF5999"/>
</dbReference>
<evidence type="ECO:0000313" key="2">
    <source>
        <dbReference type="Proteomes" id="UP001214441"/>
    </source>
</evidence>
<accession>A0ABT7A4K7</accession>
<keyword evidence="2" id="KW-1185">Reference proteome</keyword>